<evidence type="ECO:0000256" key="3">
    <source>
        <dbReference type="ARBA" id="ARBA00023125"/>
    </source>
</evidence>
<dbReference type="PROSITE" id="PS51898">
    <property type="entry name" value="TYR_RECOMBINASE"/>
    <property type="match status" value="1"/>
</dbReference>
<dbReference type="Gene3D" id="6.10.250.2090">
    <property type="match status" value="1"/>
</dbReference>
<dbReference type="AlphaFoldDB" id="A0A7R8WV04"/>
<dbReference type="PANTHER" id="PTHR10264:SF19">
    <property type="entry name" value="AT06885P-RELATED"/>
    <property type="match status" value="1"/>
</dbReference>
<keyword evidence="3" id="KW-0238">DNA-binding</keyword>
<dbReference type="GO" id="GO:0003677">
    <property type="term" value="F:DNA binding"/>
    <property type="evidence" value="ECO:0007669"/>
    <property type="project" value="UniProtKB-KW"/>
</dbReference>
<dbReference type="InterPro" id="IPR044068">
    <property type="entry name" value="CB"/>
</dbReference>
<feature type="non-terminal residue" evidence="5">
    <location>
        <position position="434"/>
    </location>
</feature>
<dbReference type="PROSITE" id="PS51900">
    <property type="entry name" value="CB"/>
    <property type="match status" value="1"/>
</dbReference>
<dbReference type="InterPro" id="IPR010998">
    <property type="entry name" value="Integrase_recombinase_N"/>
</dbReference>
<evidence type="ECO:0000313" key="5">
    <source>
        <dbReference type="EMBL" id="CAD7237343.1"/>
    </source>
</evidence>
<protein>
    <submittedName>
        <fullName evidence="5">Uncharacterized protein</fullName>
    </submittedName>
</protein>
<dbReference type="InterPro" id="IPR001107">
    <property type="entry name" value="Band_7"/>
</dbReference>
<evidence type="ECO:0000256" key="2">
    <source>
        <dbReference type="ARBA" id="ARBA00022908"/>
    </source>
</evidence>
<dbReference type="InterPro" id="IPR043202">
    <property type="entry name" value="Band-7_stomatin-like"/>
</dbReference>
<dbReference type="InterPro" id="IPR004107">
    <property type="entry name" value="Integrase_SAM-like_N"/>
</dbReference>
<dbReference type="GO" id="GO:0009898">
    <property type="term" value="C:cytoplasmic side of plasma membrane"/>
    <property type="evidence" value="ECO:0007669"/>
    <property type="project" value="UniProtKB-ARBA"/>
</dbReference>
<dbReference type="CDD" id="cd08826">
    <property type="entry name" value="SPFH_eoslipins_u1"/>
    <property type="match status" value="1"/>
</dbReference>
<accession>A0A7R8WV04</accession>
<dbReference type="Gene3D" id="1.10.150.130">
    <property type="match status" value="1"/>
</dbReference>
<dbReference type="SMART" id="SM00244">
    <property type="entry name" value="PHB"/>
    <property type="match status" value="1"/>
</dbReference>
<dbReference type="InterPro" id="IPR013762">
    <property type="entry name" value="Integrase-like_cat_sf"/>
</dbReference>
<dbReference type="OrthoDB" id="2105077at2759"/>
<dbReference type="Pfam" id="PF00589">
    <property type="entry name" value="Phage_integrase"/>
    <property type="match status" value="1"/>
</dbReference>
<gene>
    <name evidence="5" type="ORF">CTOB1V02_LOCUS15158</name>
</gene>
<evidence type="ECO:0000256" key="1">
    <source>
        <dbReference type="ARBA" id="ARBA00008164"/>
    </source>
</evidence>
<keyword evidence="4" id="KW-0233">DNA recombination</keyword>
<dbReference type="InterPro" id="IPR036013">
    <property type="entry name" value="Band_7/SPFH_dom_sf"/>
</dbReference>
<dbReference type="InterPro" id="IPR002104">
    <property type="entry name" value="Integrase_catalytic"/>
</dbReference>
<dbReference type="InterPro" id="IPR001972">
    <property type="entry name" value="Stomatin_HflK_fam"/>
</dbReference>
<dbReference type="Gene3D" id="1.10.443.10">
    <property type="entry name" value="Intergrase catalytic core"/>
    <property type="match status" value="1"/>
</dbReference>
<dbReference type="PANTHER" id="PTHR10264">
    <property type="entry name" value="BAND 7 PROTEIN-RELATED"/>
    <property type="match status" value="1"/>
</dbReference>
<dbReference type="GO" id="GO:0015074">
    <property type="term" value="P:DNA integration"/>
    <property type="evidence" value="ECO:0007669"/>
    <property type="project" value="UniProtKB-KW"/>
</dbReference>
<dbReference type="Pfam" id="PF01145">
    <property type="entry name" value="Band_7"/>
    <property type="match status" value="1"/>
</dbReference>
<comment type="similarity">
    <text evidence="1">Belongs to the band 7/mec-2 family.</text>
</comment>
<sequence>MQWTIIHRRQGGSGGGRWSDFNPVLVLAVLSVSVRILKEYQRGVVFFLGRFQSVKGPGLVLILPFVQKMDTVDLRVITMDVPTQDVISRDNVTVRVLDPDRAIIQVENYYMATSQLAQTTLRSVLGQHELDEMLSGREKLNRDIQAILDKQTASWGVKVTNVELKHIDLDETMIRAIAKQAEAERERRAKVIHAEGELQAAEKLLAAAGIIAQNPQALQLRYLQTLADISTENSSTIVFPLPMELVKAFAGQKLEPTPSFLEYLWLERGVSENTLSAYGSDLKQLSGWLASQEIELVAVDREGLTDYLSFRYQQGAGARSMARALSSMRRFFRYLLREKRIDSDPTALLDSPKIGRALPATLSEQDVDDLIEAPDVDTPEGCRDRAMLELLYATGLRVSELVGLQLDQMNLQMGVVRVTGKGNKDRLVPMGEEA</sequence>
<organism evidence="5">
    <name type="scientific">Cyprideis torosa</name>
    <dbReference type="NCBI Taxonomy" id="163714"/>
    <lineage>
        <taxon>Eukaryota</taxon>
        <taxon>Metazoa</taxon>
        <taxon>Ecdysozoa</taxon>
        <taxon>Arthropoda</taxon>
        <taxon>Crustacea</taxon>
        <taxon>Oligostraca</taxon>
        <taxon>Ostracoda</taxon>
        <taxon>Podocopa</taxon>
        <taxon>Podocopida</taxon>
        <taxon>Cytherocopina</taxon>
        <taxon>Cytheroidea</taxon>
        <taxon>Cytherideidae</taxon>
        <taxon>Cyprideis</taxon>
    </lineage>
</organism>
<dbReference type="Gene3D" id="3.30.479.30">
    <property type="entry name" value="Band 7 domain"/>
    <property type="match status" value="1"/>
</dbReference>
<dbReference type="Pfam" id="PF02899">
    <property type="entry name" value="Phage_int_SAM_1"/>
    <property type="match status" value="1"/>
</dbReference>
<dbReference type="FunFam" id="3.30.479.30:FF:000004">
    <property type="entry name" value="Putative membrane protease family, stomatin"/>
    <property type="match status" value="1"/>
</dbReference>
<dbReference type="SUPFAM" id="SSF56349">
    <property type="entry name" value="DNA breaking-rejoining enzymes"/>
    <property type="match status" value="1"/>
</dbReference>
<dbReference type="SUPFAM" id="SSF117892">
    <property type="entry name" value="Band 7/SPFH domain"/>
    <property type="match status" value="1"/>
</dbReference>
<keyword evidence="2" id="KW-0229">DNA integration</keyword>
<reference evidence="5" key="1">
    <citation type="submission" date="2020-11" db="EMBL/GenBank/DDBJ databases">
        <authorList>
            <person name="Tran Van P."/>
        </authorList>
    </citation>
    <scope>NUCLEOTIDE SEQUENCE</scope>
</reference>
<dbReference type="GO" id="GO:0006310">
    <property type="term" value="P:DNA recombination"/>
    <property type="evidence" value="ECO:0007669"/>
    <property type="project" value="UniProtKB-KW"/>
</dbReference>
<dbReference type="PRINTS" id="PR00721">
    <property type="entry name" value="STOMATIN"/>
</dbReference>
<proteinExistence type="inferred from homology"/>
<evidence type="ECO:0000256" key="4">
    <source>
        <dbReference type="ARBA" id="ARBA00023172"/>
    </source>
</evidence>
<dbReference type="EMBL" id="OB686964">
    <property type="protein sequence ID" value="CAD7237343.1"/>
    <property type="molecule type" value="Genomic_DNA"/>
</dbReference>
<dbReference type="InterPro" id="IPR011010">
    <property type="entry name" value="DNA_brk_join_enz"/>
</dbReference>
<dbReference type="SUPFAM" id="SSF47823">
    <property type="entry name" value="lambda integrase-like, N-terminal domain"/>
    <property type="match status" value="1"/>
</dbReference>
<name>A0A7R8WV04_9CRUS</name>